<name>A0A0G4FZM9_9ALVE</name>
<accession>A0A0G4FZM9</accession>
<feature type="signal peptide" evidence="1">
    <location>
        <begin position="1"/>
        <end position="19"/>
    </location>
</feature>
<organism evidence="2">
    <name type="scientific">Chromera velia CCMP2878</name>
    <dbReference type="NCBI Taxonomy" id="1169474"/>
    <lineage>
        <taxon>Eukaryota</taxon>
        <taxon>Sar</taxon>
        <taxon>Alveolata</taxon>
        <taxon>Colpodellida</taxon>
        <taxon>Chromeraceae</taxon>
        <taxon>Chromera</taxon>
    </lineage>
</organism>
<reference evidence="2" key="1">
    <citation type="submission" date="2014-11" db="EMBL/GenBank/DDBJ databases">
        <authorList>
            <person name="Otto D Thomas"/>
            <person name="Naeem Raeece"/>
        </authorList>
    </citation>
    <scope>NUCLEOTIDE SEQUENCE</scope>
</reference>
<keyword evidence="1" id="KW-0732">Signal</keyword>
<evidence type="ECO:0000313" key="2">
    <source>
        <dbReference type="EMBL" id="CEM20994.1"/>
    </source>
</evidence>
<dbReference type="EMBL" id="CDMZ01000761">
    <property type="protein sequence ID" value="CEM20994.1"/>
    <property type="molecule type" value="Genomic_DNA"/>
</dbReference>
<evidence type="ECO:0000256" key="1">
    <source>
        <dbReference type="SAM" id="SignalP"/>
    </source>
</evidence>
<dbReference type="AlphaFoldDB" id="A0A0G4FZM9"/>
<feature type="chain" id="PRO_5005189325" evidence="1">
    <location>
        <begin position="20"/>
        <end position="437"/>
    </location>
</feature>
<dbReference type="VEuPathDB" id="CryptoDB:Cvel_3964"/>
<gene>
    <name evidence="2" type="ORF">Cvel_3964</name>
</gene>
<proteinExistence type="predicted"/>
<protein>
    <submittedName>
        <fullName evidence="2">Uncharacterized protein</fullName>
    </submittedName>
</protein>
<dbReference type="PROSITE" id="PS51257">
    <property type="entry name" value="PROKAR_LIPOPROTEIN"/>
    <property type="match status" value="1"/>
</dbReference>
<sequence length="437" mass="49582">MRLLLPTLLLFTSFLSCSGSSTLEDFDKYIGLAILGDLKAKEEFANDQLDLSDLYKSKYNAIWAQTRKIEKRAAEQEACVWYHGTQLYNYVLLVWEEYLLSSHKSNFLDSISLLRVYEDGSRWPRAPRADECFKRALEGVHDALGFVEEIRRECRWFRGDHENGIKDSVLSVNLNLVSPKAGESAWQAVFSTPPEKRFAGGGMAVYGEDNRHMTSMLDSLLPSVMGRDLTEEERRQVSKRLEIVLGSLLFRQRDHEASLKQGGVKSVEEERHQVVKEVEILFGPKEAQAVRQVLEEVKRPELPEHSNVLLALTMPSELCQQWAYFAQPVGAPNEECSGRVWECYQKYKNKAEGAEMQARIVLERSSLSPQTAARVEPIGPVALDPGVRQILRILLPALSAPLLPPPSSEIRNAPQQKKLRTSRIAGHRVVLHPDYFH</sequence>